<protein>
    <submittedName>
        <fullName evidence="1">Uncharacterized protein</fullName>
    </submittedName>
</protein>
<dbReference type="AlphaFoldDB" id="A0A3B0S924"/>
<reference evidence="1" key="1">
    <citation type="submission" date="2018-06" db="EMBL/GenBank/DDBJ databases">
        <authorList>
            <person name="Zhirakovskaya E."/>
        </authorList>
    </citation>
    <scope>NUCLEOTIDE SEQUENCE</scope>
</reference>
<organism evidence="1">
    <name type="scientific">hydrothermal vent metagenome</name>
    <dbReference type="NCBI Taxonomy" id="652676"/>
    <lineage>
        <taxon>unclassified sequences</taxon>
        <taxon>metagenomes</taxon>
        <taxon>ecological metagenomes</taxon>
    </lineage>
</organism>
<gene>
    <name evidence="1" type="ORF">MNBD_ALPHA05-2167</name>
</gene>
<sequence>MLPASSLVEIAEHLHAEVKPLAAKLQRSLWRCGHKSVKRPQLAAISPHKGWRNSTEALEQSATVRLGAV</sequence>
<proteinExistence type="predicted"/>
<accession>A0A3B0S924</accession>
<evidence type="ECO:0000313" key="1">
    <source>
        <dbReference type="EMBL" id="VAW00463.1"/>
    </source>
</evidence>
<dbReference type="EMBL" id="UOEH01000308">
    <property type="protein sequence ID" value="VAW00463.1"/>
    <property type="molecule type" value="Genomic_DNA"/>
</dbReference>
<name>A0A3B0S924_9ZZZZ</name>